<dbReference type="Gene3D" id="3.30.43.10">
    <property type="entry name" value="Uridine Diphospho-n-acetylenolpyruvylglucosamine Reductase, domain 2"/>
    <property type="match status" value="1"/>
</dbReference>
<dbReference type="PANTHER" id="PTHR42973:SF54">
    <property type="entry name" value="FAD-BINDING PCMH-TYPE DOMAIN-CONTAINING PROTEIN"/>
    <property type="match status" value="1"/>
</dbReference>
<dbReference type="InterPro" id="IPR050416">
    <property type="entry name" value="FAD-linked_Oxidoreductase"/>
</dbReference>
<feature type="domain" description="FAD-binding PCMH-type" evidence="5">
    <location>
        <begin position="40"/>
        <end position="211"/>
    </location>
</feature>
<keyword evidence="7" id="KW-1185">Reference proteome</keyword>
<keyword evidence="2" id="KW-0285">Flavoprotein</keyword>
<dbReference type="Pfam" id="PF01565">
    <property type="entry name" value="FAD_binding_4"/>
    <property type="match status" value="1"/>
</dbReference>
<evidence type="ECO:0000259" key="5">
    <source>
        <dbReference type="PROSITE" id="PS51387"/>
    </source>
</evidence>
<dbReference type="InterPro" id="IPR036318">
    <property type="entry name" value="FAD-bd_PCMH-like_sf"/>
</dbReference>
<dbReference type="InterPro" id="IPR016166">
    <property type="entry name" value="FAD-bd_PCMH"/>
</dbReference>
<evidence type="ECO:0000256" key="1">
    <source>
        <dbReference type="ARBA" id="ARBA00005466"/>
    </source>
</evidence>
<evidence type="ECO:0000313" key="6">
    <source>
        <dbReference type="EMBL" id="KAK7751446.1"/>
    </source>
</evidence>
<proteinExistence type="inferred from homology"/>
<dbReference type="Gene3D" id="3.40.462.20">
    <property type="match status" value="1"/>
</dbReference>
<dbReference type="PANTHER" id="PTHR42973">
    <property type="entry name" value="BINDING OXIDOREDUCTASE, PUTATIVE (AFU_ORTHOLOGUE AFUA_1G17690)-RELATED"/>
    <property type="match status" value="1"/>
</dbReference>
<evidence type="ECO:0000256" key="3">
    <source>
        <dbReference type="ARBA" id="ARBA00022827"/>
    </source>
</evidence>
<keyword evidence="3" id="KW-0274">FAD</keyword>
<dbReference type="SUPFAM" id="SSF56176">
    <property type="entry name" value="FAD-binding/transporter-associated domain-like"/>
    <property type="match status" value="1"/>
</dbReference>
<dbReference type="AlphaFoldDB" id="A0AAN9YNY5"/>
<dbReference type="Gene3D" id="3.30.465.10">
    <property type="match status" value="1"/>
</dbReference>
<gene>
    <name evidence="6" type="ORF">SLS62_006531</name>
</gene>
<dbReference type="EMBL" id="JAKJXP020000049">
    <property type="protein sequence ID" value="KAK7751446.1"/>
    <property type="molecule type" value="Genomic_DNA"/>
</dbReference>
<dbReference type="InterPro" id="IPR006094">
    <property type="entry name" value="Oxid_FAD_bind_N"/>
</dbReference>
<organism evidence="6 7">
    <name type="scientific">Diatrype stigma</name>
    <dbReference type="NCBI Taxonomy" id="117547"/>
    <lineage>
        <taxon>Eukaryota</taxon>
        <taxon>Fungi</taxon>
        <taxon>Dikarya</taxon>
        <taxon>Ascomycota</taxon>
        <taxon>Pezizomycotina</taxon>
        <taxon>Sordariomycetes</taxon>
        <taxon>Xylariomycetidae</taxon>
        <taxon>Xylariales</taxon>
        <taxon>Diatrypaceae</taxon>
        <taxon>Diatrype</taxon>
    </lineage>
</organism>
<evidence type="ECO:0000256" key="4">
    <source>
        <dbReference type="ARBA" id="ARBA00023002"/>
    </source>
</evidence>
<dbReference type="InterPro" id="IPR016169">
    <property type="entry name" value="FAD-bd_PCMH_sub2"/>
</dbReference>
<dbReference type="GO" id="GO:0016491">
    <property type="term" value="F:oxidoreductase activity"/>
    <property type="evidence" value="ECO:0007669"/>
    <property type="project" value="UniProtKB-KW"/>
</dbReference>
<dbReference type="InterPro" id="IPR016167">
    <property type="entry name" value="FAD-bd_PCMH_sub1"/>
</dbReference>
<reference evidence="6 7" key="1">
    <citation type="submission" date="2024-02" db="EMBL/GenBank/DDBJ databases">
        <title>De novo assembly and annotation of 12 fungi associated with fruit tree decline syndrome in Ontario, Canada.</title>
        <authorList>
            <person name="Sulman M."/>
            <person name="Ellouze W."/>
            <person name="Ilyukhin E."/>
        </authorList>
    </citation>
    <scope>NUCLEOTIDE SEQUENCE [LARGE SCALE GENOMIC DNA]</scope>
    <source>
        <strain evidence="6 7">M11/M66-122</strain>
    </source>
</reference>
<evidence type="ECO:0000313" key="7">
    <source>
        <dbReference type="Proteomes" id="UP001320420"/>
    </source>
</evidence>
<dbReference type="GO" id="GO:0071949">
    <property type="term" value="F:FAD binding"/>
    <property type="evidence" value="ECO:0007669"/>
    <property type="project" value="InterPro"/>
</dbReference>
<name>A0AAN9YNY5_9PEZI</name>
<comment type="similarity">
    <text evidence="1">Belongs to the oxygen-dependent FAD-linked oxidoreductase family.</text>
</comment>
<sequence>MAESAAAICDVLTAQLPGAVTTQNSSDYKAAQEQPWSPTCWLPAACYVRPKNTAEVALVVKSITQAGSKFAVRGGGHNANPGVNGVSSPGVVIDLRNLTSMSVGEDGVLHVGSGAKWGEIYTYLEKKNLTAIGGRNNDVGIGGYMLGGGMPAFPNLHGLAVDSLKSAEVVLADSSVVTASSKENPDLLRALKGGGTNFGIVTRYDIQTYPLIQTQYTVNIYNTADYDNIHNATANLQKAMEEDPKIGAFVNVQATFVAVGLLYAEWTAERPKAFDEFFNLGSLLQAAVPTTNGTIKSLVDSLDLLGENYRRAHATTSSTVSKQLYVQVHELRNELRGAHPKMANLSYTIQPLSTTAIQIGQDRGTNTMGIQNVPQSVWAFLVEWNDAADDAEAEQVLNELTEGMKSLASADGLLLDFIFMNDASAKQQVLASYGPDNVKQLRDTAAKYDPQGVFQELQNDGFLLRNIA</sequence>
<comment type="caution">
    <text evidence="6">The sequence shown here is derived from an EMBL/GenBank/DDBJ whole genome shotgun (WGS) entry which is preliminary data.</text>
</comment>
<dbReference type="Proteomes" id="UP001320420">
    <property type="component" value="Unassembled WGS sequence"/>
</dbReference>
<keyword evidence="4" id="KW-0560">Oxidoreductase</keyword>
<evidence type="ECO:0000256" key="2">
    <source>
        <dbReference type="ARBA" id="ARBA00022630"/>
    </source>
</evidence>
<dbReference type="PROSITE" id="PS51387">
    <property type="entry name" value="FAD_PCMH"/>
    <property type="match status" value="1"/>
</dbReference>
<protein>
    <recommendedName>
        <fullName evidence="5">FAD-binding PCMH-type domain-containing protein</fullName>
    </recommendedName>
</protein>
<accession>A0AAN9YNY5</accession>